<feature type="domain" description="Metallo-beta-lactamase" evidence="1">
    <location>
        <begin position="22"/>
        <end position="219"/>
    </location>
</feature>
<dbReference type="PANTHER" id="PTHR42663">
    <property type="entry name" value="HYDROLASE C777.06C-RELATED-RELATED"/>
    <property type="match status" value="1"/>
</dbReference>
<proteinExistence type="predicted"/>
<sequence>MPEKKMVSSIGIVDNSSGKIYMIDCTPDFKDQLKMLSAYGSEYGQLPAGIFLTHAHIGHYFGLAQLGHEVINAGNVPVYAMPKMTNFLKKNGPWDQLVEQENIDLQKLNNNKEVVLSENLRIKPILVPHRDEYSETVGFVISSKKESLLYIPDIDKWEKWDTDIVALLKEVDYALLDGTFYQDGEISNRNMKEIPHPFVVESIKKFSDLPALEKAKIHFTHLNHTNPLIDKKSTSYKSVYLNGFNVASEGLSFYLN</sequence>
<name>A0AA37SIZ3_9BACT</name>
<dbReference type="InterPro" id="IPR036866">
    <property type="entry name" value="RibonucZ/Hydroxyglut_hydro"/>
</dbReference>
<dbReference type="EMBL" id="BSOH01000001">
    <property type="protein sequence ID" value="GLR15533.1"/>
    <property type="molecule type" value="Genomic_DNA"/>
</dbReference>
<dbReference type="InterPro" id="IPR001279">
    <property type="entry name" value="Metallo-B-lactamas"/>
</dbReference>
<dbReference type="RefSeq" id="WP_235292425.1">
    <property type="nucleotide sequence ID" value="NZ_BSOH01000001.1"/>
</dbReference>
<organism evidence="2 3">
    <name type="scientific">Portibacter lacus</name>
    <dbReference type="NCBI Taxonomy" id="1099794"/>
    <lineage>
        <taxon>Bacteria</taxon>
        <taxon>Pseudomonadati</taxon>
        <taxon>Bacteroidota</taxon>
        <taxon>Saprospiria</taxon>
        <taxon>Saprospirales</taxon>
        <taxon>Haliscomenobacteraceae</taxon>
        <taxon>Portibacter</taxon>
    </lineage>
</organism>
<evidence type="ECO:0000259" key="1">
    <source>
        <dbReference type="Pfam" id="PF12706"/>
    </source>
</evidence>
<keyword evidence="3" id="KW-1185">Reference proteome</keyword>
<evidence type="ECO:0000313" key="3">
    <source>
        <dbReference type="Proteomes" id="UP001156666"/>
    </source>
</evidence>
<dbReference type="Pfam" id="PF12706">
    <property type="entry name" value="Lactamase_B_2"/>
    <property type="match status" value="1"/>
</dbReference>
<dbReference type="SUPFAM" id="SSF56281">
    <property type="entry name" value="Metallo-hydrolase/oxidoreductase"/>
    <property type="match status" value="1"/>
</dbReference>
<evidence type="ECO:0000313" key="2">
    <source>
        <dbReference type="EMBL" id="GLR15533.1"/>
    </source>
</evidence>
<reference evidence="2" key="1">
    <citation type="journal article" date="2014" name="Int. J. Syst. Evol. Microbiol.">
        <title>Complete genome sequence of Corynebacterium casei LMG S-19264T (=DSM 44701T), isolated from a smear-ripened cheese.</title>
        <authorList>
            <consortium name="US DOE Joint Genome Institute (JGI-PGF)"/>
            <person name="Walter F."/>
            <person name="Albersmeier A."/>
            <person name="Kalinowski J."/>
            <person name="Ruckert C."/>
        </authorList>
    </citation>
    <scope>NUCLEOTIDE SEQUENCE</scope>
    <source>
        <strain evidence="2">NBRC 108769</strain>
    </source>
</reference>
<dbReference type="PANTHER" id="PTHR42663:SF6">
    <property type="entry name" value="HYDROLASE C777.06C-RELATED"/>
    <property type="match status" value="1"/>
</dbReference>
<protein>
    <submittedName>
        <fullName evidence="2">Coenzyme PQQ synthesis protein B</fullName>
    </submittedName>
</protein>
<gene>
    <name evidence="2" type="primary">pqqB</name>
    <name evidence="2" type="ORF">GCM10007940_01480</name>
</gene>
<dbReference type="Proteomes" id="UP001156666">
    <property type="component" value="Unassembled WGS sequence"/>
</dbReference>
<comment type="caution">
    <text evidence="2">The sequence shown here is derived from an EMBL/GenBank/DDBJ whole genome shotgun (WGS) entry which is preliminary data.</text>
</comment>
<accession>A0AA37SIZ3</accession>
<dbReference type="Gene3D" id="3.60.15.10">
    <property type="entry name" value="Ribonuclease Z/Hydroxyacylglutathione hydrolase-like"/>
    <property type="match status" value="1"/>
</dbReference>
<dbReference type="AlphaFoldDB" id="A0AA37SIZ3"/>
<reference evidence="2" key="2">
    <citation type="submission" date="2023-01" db="EMBL/GenBank/DDBJ databases">
        <title>Draft genome sequence of Portibacter lacus strain NBRC 108769.</title>
        <authorList>
            <person name="Sun Q."/>
            <person name="Mori K."/>
        </authorList>
    </citation>
    <scope>NUCLEOTIDE SEQUENCE</scope>
    <source>
        <strain evidence="2">NBRC 108769</strain>
    </source>
</reference>